<name>A0A0M0J4Q3_9EUKA</name>
<dbReference type="SUPFAM" id="SSF48371">
    <property type="entry name" value="ARM repeat"/>
    <property type="match status" value="1"/>
</dbReference>
<dbReference type="EMBL" id="JWZX01003349">
    <property type="protein sequence ID" value="KOO21609.1"/>
    <property type="molecule type" value="Genomic_DNA"/>
</dbReference>
<protein>
    <recommendedName>
        <fullName evidence="5">V-type proton ATPase subunit H</fullName>
    </recommendedName>
</protein>
<gene>
    <name evidence="8" type="ORF">Ctob_001270</name>
</gene>
<evidence type="ECO:0000256" key="4">
    <source>
        <dbReference type="ARBA" id="ARBA00023065"/>
    </source>
</evidence>
<accession>A0A0M0J4Q3</accession>
<comment type="similarity">
    <text evidence="1 5">Belongs to the V-ATPase H subunit family.</text>
</comment>
<evidence type="ECO:0000256" key="5">
    <source>
        <dbReference type="PIRNR" id="PIRNR032184"/>
    </source>
</evidence>
<dbReference type="GO" id="GO:0000221">
    <property type="term" value="C:vacuolar proton-transporting V-type ATPase, V1 domain"/>
    <property type="evidence" value="ECO:0007669"/>
    <property type="project" value="UniProtKB-UniRule"/>
</dbReference>
<dbReference type="InterPro" id="IPR016024">
    <property type="entry name" value="ARM-type_fold"/>
</dbReference>
<dbReference type="InterPro" id="IPR004908">
    <property type="entry name" value="ATPase_V1-cplx_hsu"/>
</dbReference>
<comment type="subunit">
    <text evidence="5">V-ATPase is a heteromultimeric enzyme made up of two complexes: the ATP-hydrolytic V1 complex and the proton translocation V0 complex.</text>
</comment>
<dbReference type="AlphaFoldDB" id="A0A0M0J4Q3"/>
<dbReference type="Pfam" id="PF03224">
    <property type="entry name" value="V-ATPase_H_N"/>
    <property type="match status" value="1"/>
</dbReference>
<dbReference type="PIRSF" id="PIRSF032184">
    <property type="entry name" value="ATPase_V1_H"/>
    <property type="match status" value="1"/>
</dbReference>
<dbReference type="SMART" id="SM00185">
    <property type="entry name" value="ARM"/>
    <property type="match status" value="2"/>
</dbReference>
<evidence type="ECO:0000313" key="8">
    <source>
        <dbReference type="EMBL" id="KOO21609.1"/>
    </source>
</evidence>
<comment type="caution">
    <text evidence="8">The sequence shown here is derived from an EMBL/GenBank/DDBJ whole genome shotgun (WGS) entry which is preliminary data.</text>
</comment>
<dbReference type="PROSITE" id="PS50176">
    <property type="entry name" value="ARM_REPEAT"/>
    <property type="match status" value="1"/>
</dbReference>
<comment type="function">
    <text evidence="5">Subunit of the V1 complex of vacuolar(H+)-ATPase (V-ATPase), a multisubunit enzyme composed of a peripheral complex (V1) that hydrolyzes ATP and a membrane integral complex (V0) that translocates protons. V-ATPase is responsible for acidifying and maintaining the pH of intracellular compartments.</text>
</comment>
<dbReference type="Proteomes" id="UP000037460">
    <property type="component" value="Unassembled WGS sequence"/>
</dbReference>
<dbReference type="PANTHER" id="PTHR10698:SF0">
    <property type="entry name" value="V-TYPE PROTON ATPASE SUBUNIT H"/>
    <property type="match status" value="1"/>
</dbReference>
<dbReference type="Gene3D" id="1.25.10.10">
    <property type="entry name" value="Leucine-rich Repeat Variant"/>
    <property type="match status" value="1"/>
</dbReference>
<feature type="domain" description="ATPase V1 complex subunit H C-terminal" evidence="7">
    <location>
        <begin position="332"/>
        <end position="446"/>
    </location>
</feature>
<organism evidence="8 9">
    <name type="scientific">Chrysochromulina tobinii</name>
    <dbReference type="NCBI Taxonomy" id="1460289"/>
    <lineage>
        <taxon>Eukaryota</taxon>
        <taxon>Haptista</taxon>
        <taxon>Haptophyta</taxon>
        <taxon>Prymnesiophyceae</taxon>
        <taxon>Prymnesiales</taxon>
        <taxon>Chrysochromulinaceae</taxon>
        <taxon>Chrysochromulina</taxon>
    </lineage>
</organism>
<evidence type="ECO:0000256" key="1">
    <source>
        <dbReference type="ARBA" id="ARBA00008613"/>
    </source>
</evidence>
<reference evidence="9" key="1">
    <citation type="journal article" date="2015" name="PLoS Genet.">
        <title>Genome Sequence and Transcriptome Analyses of Chrysochromulina tobin: Metabolic Tools for Enhanced Algal Fitness in the Prominent Order Prymnesiales (Haptophyceae).</title>
        <authorList>
            <person name="Hovde B.T."/>
            <person name="Deodato C.R."/>
            <person name="Hunsperger H.M."/>
            <person name="Ryken S.A."/>
            <person name="Yost W."/>
            <person name="Jha R.K."/>
            <person name="Patterson J."/>
            <person name="Monnat R.J. Jr."/>
            <person name="Barlow S.B."/>
            <person name="Starkenburg S.R."/>
            <person name="Cattolico R.A."/>
        </authorList>
    </citation>
    <scope>NUCLEOTIDE SEQUENCE</scope>
    <source>
        <strain evidence="9">CCMP291</strain>
    </source>
</reference>
<dbReference type="PANTHER" id="PTHR10698">
    <property type="entry name" value="V-TYPE PROTON ATPASE SUBUNIT H"/>
    <property type="match status" value="1"/>
</dbReference>
<dbReference type="Gene3D" id="1.25.40.150">
    <property type="entry name" value="V-type ATPase, subunit H, C-terminal domain"/>
    <property type="match status" value="1"/>
</dbReference>
<keyword evidence="2 5" id="KW-0813">Transport</keyword>
<sequence>MKAAAMSNEDVLRSEVPWPSFASAGMISREQLELIYSLDKQPVRTQVALFHDKPLALAALFNDILTCINKDDVVLYTLVMLDVITDADASIALYFPKLIIETKGVADPMKPLLKLLSQSPPFIVQKAATVLGKLAGAPAPPGAPEPLVATLNLHLSSFAEWVVSVLKEVSPSEASESAKTNASMSGLQALVATMRGRKAALAAEVLPPLSMLVTTSTLSSSSTTVQLLYQTLFSLWSLSYSAEAALEMASSKVGLIAKLVEITKASPKEKVIRVALSTLRNLLGVANASNDMVFFGLMPVLEAMHARKFADEDIPEEVDYLSQVLQVNLLGLTSWDVYKAELETGKLEWSPSHKSENFWKDNYKRFEENGNAPIKKLVELLRSEDPQVLAIACSDISELIKFHPEGRRLVTQAGAKPIAMQVLKHPDNTVQKYALTCVQRLMVINWEYLSR</sequence>
<evidence type="ECO:0000256" key="2">
    <source>
        <dbReference type="ARBA" id="ARBA00022448"/>
    </source>
</evidence>
<dbReference type="InterPro" id="IPR011987">
    <property type="entry name" value="ATPase_V1-cplx_hsu_C"/>
</dbReference>
<dbReference type="InterPro" id="IPR011989">
    <property type="entry name" value="ARM-like"/>
</dbReference>
<dbReference type="OrthoDB" id="10263554at2759"/>
<dbReference type="InterPro" id="IPR000225">
    <property type="entry name" value="Armadillo"/>
</dbReference>
<feature type="repeat" description="ARM" evidence="6">
    <location>
        <begin position="254"/>
        <end position="282"/>
    </location>
</feature>
<dbReference type="InterPro" id="IPR038497">
    <property type="entry name" value="ATPase_V1-cplx_hsu_C_sf"/>
</dbReference>
<keyword evidence="9" id="KW-1185">Reference proteome</keyword>
<keyword evidence="3 5" id="KW-0375">Hydrogen ion transport</keyword>
<evidence type="ECO:0000256" key="6">
    <source>
        <dbReference type="PROSITE-ProRule" id="PRU00259"/>
    </source>
</evidence>
<evidence type="ECO:0000256" key="3">
    <source>
        <dbReference type="ARBA" id="ARBA00022781"/>
    </source>
</evidence>
<dbReference type="GO" id="GO:0046961">
    <property type="term" value="F:proton-transporting ATPase activity, rotational mechanism"/>
    <property type="evidence" value="ECO:0007669"/>
    <property type="project" value="UniProtKB-UniRule"/>
</dbReference>
<proteinExistence type="inferred from homology"/>
<keyword evidence="4 5" id="KW-0406">Ion transport</keyword>
<dbReference type="Pfam" id="PF11698">
    <property type="entry name" value="V-ATPase_H_C"/>
    <property type="match status" value="1"/>
</dbReference>
<evidence type="ECO:0000313" key="9">
    <source>
        <dbReference type="Proteomes" id="UP000037460"/>
    </source>
</evidence>
<evidence type="ECO:0000259" key="7">
    <source>
        <dbReference type="Pfam" id="PF11698"/>
    </source>
</evidence>